<gene>
    <name evidence="10" type="primary">RvY_04137-1</name>
    <name evidence="10" type="synonym">RvY_04137.1</name>
    <name evidence="10" type="ORF">RvY_04137</name>
</gene>
<dbReference type="PRINTS" id="PR00031">
    <property type="entry name" value="HTHREPRESSR"/>
</dbReference>
<evidence type="ECO:0000259" key="9">
    <source>
        <dbReference type="PROSITE" id="PS50071"/>
    </source>
</evidence>
<evidence type="ECO:0000256" key="6">
    <source>
        <dbReference type="PROSITE-ProRule" id="PRU00108"/>
    </source>
</evidence>
<dbReference type="GO" id="GO:0000978">
    <property type="term" value="F:RNA polymerase II cis-regulatory region sequence-specific DNA binding"/>
    <property type="evidence" value="ECO:0007669"/>
    <property type="project" value="TreeGrafter"/>
</dbReference>
<dbReference type="GO" id="GO:0005634">
    <property type="term" value="C:nucleus"/>
    <property type="evidence" value="ECO:0007669"/>
    <property type="project" value="UniProtKB-SubCell"/>
</dbReference>
<dbReference type="PROSITE" id="PS00027">
    <property type="entry name" value="HOMEOBOX_1"/>
    <property type="match status" value="1"/>
</dbReference>
<dbReference type="OrthoDB" id="6159439at2759"/>
<evidence type="ECO:0000256" key="1">
    <source>
        <dbReference type="ARBA" id="ARBA00004123"/>
    </source>
</evidence>
<dbReference type="PROSITE" id="PS50071">
    <property type="entry name" value="HOMEOBOX_2"/>
    <property type="match status" value="1"/>
</dbReference>
<feature type="DNA-binding region" description="Homeobox" evidence="6">
    <location>
        <begin position="347"/>
        <end position="406"/>
    </location>
</feature>
<reference evidence="10 11" key="1">
    <citation type="journal article" date="2016" name="Nat. Commun.">
        <title>Extremotolerant tardigrade genome and improved radiotolerance of human cultured cells by tardigrade-unique protein.</title>
        <authorList>
            <person name="Hashimoto T."/>
            <person name="Horikawa D.D."/>
            <person name="Saito Y."/>
            <person name="Kuwahara H."/>
            <person name="Kozuka-Hata H."/>
            <person name="Shin-I T."/>
            <person name="Minakuchi Y."/>
            <person name="Ohishi K."/>
            <person name="Motoyama A."/>
            <person name="Aizu T."/>
            <person name="Enomoto A."/>
            <person name="Kondo K."/>
            <person name="Tanaka S."/>
            <person name="Hara Y."/>
            <person name="Koshikawa S."/>
            <person name="Sagara H."/>
            <person name="Miura T."/>
            <person name="Yokobori S."/>
            <person name="Miyagawa K."/>
            <person name="Suzuki Y."/>
            <person name="Kubo T."/>
            <person name="Oyama M."/>
            <person name="Kohara Y."/>
            <person name="Fujiyama A."/>
            <person name="Arakawa K."/>
            <person name="Katayama T."/>
            <person name="Toyoda A."/>
            <person name="Kunieda T."/>
        </authorList>
    </citation>
    <scope>NUCLEOTIDE SEQUENCE [LARGE SCALE GENOMIC DNA]</scope>
    <source>
        <strain evidence="10 11">YOKOZUNA-1</strain>
    </source>
</reference>
<dbReference type="CDD" id="cd00086">
    <property type="entry name" value="homeodomain"/>
    <property type="match status" value="1"/>
</dbReference>
<dbReference type="InterPro" id="IPR020479">
    <property type="entry name" value="HD_metazoa"/>
</dbReference>
<evidence type="ECO:0000256" key="5">
    <source>
        <dbReference type="ARBA" id="ARBA00023242"/>
    </source>
</evidence>
<organism evidence="10 11">
    <name type="scientific">Ramazzottius varieornatus</name>
    <name type="common">Water bear</name>
    <name type="synonym">Tardigrade</name>
    <dbReference type="NCBI Taxonomy" id="947166"/>
    <lineage>
        <taxon>Eukaryota</taxon>
        <taxon>Metazoa</taxon>
        <taxon>Ecdysozoa</taxon>
        <taxon>Tardigrada</taxon>
        <taxon>Eutardigrada</taxon>
        <taxon>Parachela</taxon>
        <taxon>Hypsibioidea</taxon>
        <taxon>Ramazzottiidae</taxon>
        <taxon>Ramazzottius</taxon>
    </lineage>
</organism>
<feature type="domain" description="Homeobox" evidence="9">
    <location>
        <begin position="345"/>
        <end position="405"/>
    </location>
</feature>
<feature type="compositionally biased region" description="Polar residues" evidence="8">
    <location>
        <begin position="97"/>
        <end position="108"/>
    </location>
</feature>
<keyword evidence="5 6" id="KW-0539">Nucleus</keyword>
<dbReference type="AlphaFoldDB" id="A0A1D1UQL4"/>
<comment type="caution">
    <text evidence="10">The sequence shown here is derived from an EMBL/GenBank/DDBJ whole genome shotgun (WGS) entry which is preliminary data.</text>
</comment>
<dbReference type="Pfam" id="PF00046">
    <property type="entry name" value="Homeodomain"/>
    <property type="match status" value="1"/>
</dbReference>
<feature type="region of interest" description="Disordered" evidence="8">
    <location>
        <begin position="284"/>
        <end position="321"/>
    </location>
</feature>
<dbReference type="GO" id="GO:0000981">
    <property type="term" value="F:DNA-binding transcription factor activity, RNA polymerase II-specific"/>
    <property type="evidence" value="ECO:0007669"/>
    <property type="project" value="InterPro"/>
</dbReference>
<feature type="region of interest" description="Disordered" evidence="8">
    <location>
        <begin position="53"/>
        <end position="108"/>
    </location>
</feature>
<dbReference type="PANTHER" id="PTHR45946">
    <property type="entry name" value="HOMEOBOX PROTEIN ROUGH-RELATED"/>
    <property type="match status" value="1"/>
</dbReference>
<protein>
    <submittedName>
        <fullName evidence="10">HOX1 lab</fullName>
    </submittedName>
</protein>
<dbReference type="SMART" id="SM00389">
    <property type="entry name" value="HOX"/>
    <property type="match status" value="1"/>
</dbReference>
<accession>A0A1D1UQL4</accession>
<feature type="compositionally biased region" description="Polar residues" evidence="8">
    <location>
        <begin position="414"/>
        <end position="437"/>
    </location>
</feature>
<keyword evidence="11" id="KW-1185">Reference proteome</keyword>
<keyword evidence="2" id="KW-0217">Developmental protein</keyword>
<evidence type="ECO:0000256" key="3">
    <source>
        <dbReference type="ARBA" id="ARBA00023125"/>
    </source>
</evidence>
<dbReference type="SUPFAM" id="SSF46689">
    <property type="entry name" value="Homeodomain-like"/>
    <property type="match status" value="1"/>
</dbReference>
<dbReference type="InterPro" id="IPR046327">
    <property type="entry name" value="HXA1/B1/D1"/>
</dbReference>
<feature type="compositionally biased region" description="Polar residues" evidence="8">
    <location>
        <begin position="69"/>
        <end position="78"/>
    </location>
</feature>
<keyword evidence="3 6" id="KW-0238">DNA-binding</keyword>
<dbReference type="EMBL" id="BDGG01000002">
    <property type="protein sequence ID" value="GAU91984.1"/>
    <property type="molecule type" value="Genomic_DNA"/>
</dbReference>
<dbReference type="Proteomes" id="UP000186922">
    <property type="component" value="Unassembled WGS sequence"/>
</dbReference>
<evidence type="ECO:0000256" key="8">
    <source>
        <dbReference type="SAM" id="MobiDB-lite"/>
    </source>
</evidence>
<dbReference type="PRINTS" id="PR00024">
    <property type="entry name" value="HOMEOBOX"/>
</dbReference>
<evidence type="ECO:0000256" key="2">
    <source>
        <dbReference type="ARBA" id="ARBA00022473"/>
    </source>
</evidence>
<keyword evidence="4 6" id="KW-0371">Homeobox</keyword>
<comment type="subcellular location">
    <subcellularLocation>
        <location evidence="1 6 7">Nucleus</location>
    </subcellularLocation>
</comment>
<dbReference type="PANTHER" id="PTHR45946:SF4">
    <property type="entry name" value="HOMEOBOX PROTEIN ROUGH-RELATED"/>
    <property type="match status" value="1"/>
</dbReference>
<proteinExistence type="predicted"/>
<sequence length="437" mass="47444">MPYLNSCHTSEANYCPNIQSGNWGTVYGEEGSPEMIYPFTEVARGYGDYSVNHGDASNGHNPDLYRPGSQCSPNSGNRHVSRHFPVVSSTSSSSCSNGVTALPSSPSNTSSVYPFQAGFSHYHNANSGVSHAVTSHSPNNNSPAYHSQHNKLYTTHPLHPDNAAYIPDATTARGLGYEPTAAANASPDRSQRLQYLYPDGTHHLSPGPTLQYLKGQNMASPEYCLQPPYYGNGGVKHEEQCQEPLDYTHLQHVAPPDSGDGAAPKKAVTYKWMQVKRSAAKIVPGMQNGAGNGRGKGSVIRNTHDGSSMSGSDCLMDGQQQASNQELTAAAVLAGMPGSKNIQILSNGTGRTNFTIKQLTELEKEFQFSKYLTRAKRIEIANVLGLNETQVKIWFQNRRMKQKKRAREGAIYPLSNSPNMATSNNLTHSSEMSMSDV</sequence>
<dbReference type="InterPro" id="IPR009057">
    <property type="entry name" value="Homeodomain-like_sf"/>
</dbReference>
<feature type="region of interest" description="Disordered" evidence="8">
    <location>
        <begin position="413"/>
        <end position="437"/>
    </location>
</feature>
<dbReference type="Gene3D" id="1.10.10.60">
    <property type="entry name" value="Homeodomain-like"/>
    <property type="match status" value="1"/>
</dbReference>
<dbReference type="InterPro" id="IPR001356">
    <property type="entry name" value="HD"/>
</dbReference>
<dbReference type="InterPro" id="IPR017970">
    <property type="entry name" value="Homeobox_CS"/>
</dbReference>
<dbReference type="STRING" id="947166.A0A1D1UQL4"/>
<dbReference type="InterPro" id="IPR000047">
    <property type="entry name" value="HTH_motif"/>
</dbReference>
<evidence type="ECO:0000256" key="4">
    <source>
        <dbReference type="ARBA" id="ARBA00023155"/>
    </source>
</evidence>
<evidence type="ECO:0000256" key="7">
    <source>
        <dbReference type="RuleBase" id="RU000682"/>
    </source>
</evidence>
<name>A0A1D1UQL4_RAMVA</name>
<evidence type="ECO:0000313" key="10">
    <source>
        <dbReference type="EMBL" id="GAU91984.1"/>
    </source>
</evidence>
<evidence type="ECO:0000313" key="11">
    <source>
        <dbReference type="Proteomes" id="UP000186922"/>
    </source>
</evidence>